<dbReference type="InterPro" id="IPR001387">
    <property type="entry name" value="Cro/C1-type_HTH"/>
</dbReference>
<keyword evidence="1" id="KW-0238">DNA-binding</keyword>
<dbReference type="CDD" id="cd00093">
    <property type="entry name" value="HTH_XRE"/>
    <property type="match status" value="1"/>
</dbReference>
<comment type="caution">
    <text evidence="3">The sequence shown here is derived from an EMBL/GenBank/DDBJ whole genome shotgun (WGS) entry which is preliminary data.</text>
</comment>
<sequence length="277" mass="31289">MSVIGKQIKKYRTQKGLTQEQLGQLLGVTTQAVSKWERGGTPDAELLPDISQALGVSIDALFGREEQRLTASLARQICQMKNEDAYRYAFSICWAIEIGFMQDISALDDFLNKFIEHSAITTDKTDYFAKMMQDGGVATARLSPDFHHFFLMVEPKSSIREQLADVETLRGVFELFADKKLLKIIFYMYSRLNTPIAASLISKNTGIESKEVDRCMEILCKNNLATRSSVATADGEIYSYMFHQESSVIPLLCFADEIAKKDYHDFVGSFDRTKPLL</sequence>
<evidence type="ECO:0000256" key="1">
    <source>
        <dbReference type="ARBA" id="ARBA00023125"/>
    </source>
</evidence>
<name>A0ABR7HNF8_9FIRM</name>
<evidence type="ECO:0000313" key="3">
    <source>
        <dbReference type="EMBL" id="MBC5729074.1"/>
    </source>
</evidence>
<organism evidence="3 4">
    <name type="scientific">Ruminococcus intestinalis</name>
    <dbReference type="NCBI Taxonomy" id="2763066"/>
    <lineage>
        <taxon>Bacteria</taxon>
        <taxon>Bacillati</taxon>
        <taxon>Bacillota</taxon>
        <taxon>Clostridia</taxon>
        <taxon>Eubacteriales</taxon>
        <taxon>Oscillospiraceae</taxon>
        <taxon>Ruminococcus</taxon>
    </lineage>
</organism>
<evidence type="ECO:0000313" key="4">
    <source>
        <dbReference type="Proteomes" id="UP000636755"/>
    </source>
</evidence>
<feature type="domain" description="HTH cro/C1-type" evidence="2">
    <location>
        <begin position="8"/>
        <end position="61"/>
    </location>
</feature>
<reference evidence="3 4" key="1">
    <citation type="submission" date="2020-08" db="EMBL/GenBank/DDBJ databases">
        <title>Genome public.</title>
        <authorList>
            <person name="Liu C."/>
            <person name="Sun Q."/>
        </authorList>
    </citation>
    <scope>NUCLEOTIDE SEQUENCE [LARGE SCALE GENOMIC DNA]</scope>
    <source>
        <strain evidence="3 4">NSJ-71</strain>
    </source>
</reference>
<gene>
    <name evidence="3" type="ORF">H8R91_11185</name>
</gene>
<accession>A0ABR7HNF8</accession>
<dbReference type="SUPFAM" id="SSF47413">
    <property type="entry name" value="lambda repressor-like DNA-binding domains"/>
    <property type="match status" value="1"/>
</dbReference>
<protein>
    <submittedName>
        <fullName evidence="3">Helix-turn-helix transcriptional regulator</fullName>
    </submittedName>
</protein>
<dbReference type="PROSITE" id="PS50943">
    <property type="entry name" value="HTH_CROC1"/>
    <property type="match status" value="1"/>
</dbReference>
<proteinExistence type="predicted"/>
<dbReference type="InterPro" id="IPR010982">
    <property type="entry name" value="Lambda_DNA-bd_dom_sf"/>
</dbReference>
<evidence type="ECO:0000259" key="2">
    <source>
        <dbReference type="PROSITE" id="PS50943"/>
    </source>
</evidence>
<dbReference type="RefSeq" id="WP_186936299.1">
    <property type="nucleotide sequence ID" value="NZ_JACOPS010000006.1"/>
</dbReference>
<dbReference type="Gene3D" id="1.10.260.40">
    <property type="entry name" value="lambda repressor-like DNA-binding domains"/>
    <property type="match status" value="1"/>
</dbReference>
<keyword evidence="4" id="KW-1185">Reference proteome</keyword>
<dbReference type="Proteomes" id="UP000636755">
    <property type="component" value="Unassembled WGS sequence"/>
</dbReference>
<dbReference type="PANTHER" id="PTHR46558">
    <property type="entry name" value="TRACRIPTIONAL REGULATORY PROTEIN-RELATED-RELATED"/>
    <property type="match status" value="1"/>
</dbReference>
<dbReference type="Pfam" id="PF01381">
    <property type="entry name" value="HTH_3"/>
    <property type="match status" value="1"/>
</dbReference>
<dbReference type="EMBL" id="JACOPS010000006">
    <property type="protein sequence ID" value="MBC5729074.1"/>
    <property type="molecule type" value="Genomic_DNA"/>
</dbReference>
<dbReference type="PANTHER" id="PTHR46558:SF11">
    <property type="entry name" value="HTH-TYPE TRANSCRIPTIONAL REGULATOR XRE"/>
    <property type="match status" value="1"/>
</dbReference>
<dbReference type="SMART" id="SM00530">
    <property type="entry name" value="HTH_XRE"/>
    <property type="match status" value="1"/>
</dbReference>